<reference evidence="1 2" key="1">
    <citation type="submission" date="2019-01" db="EMBL/GenBank/DDBJ databases">
        <title>Mucilaginibacter antarcticum sp. nov., isolated from antarctic soil.</title>
        <authorList>
            <person name="Yan Y.-Q."/>
            <person name="Du Z.-J."/>
        </authorList>
    </citation>
    <scope>NUCLEOTIDE SEQUENCE [LARGE SCALE GENOMIC DNA]</scope>
    <source>
        <strain evidence="1 2">F01003</strain>
    </source>
</reference>
<comment type="caution">
    <text evidence="1">The sequence shown here is derived from an EMBL/GenBank/DDBJ whole genome shotgun (WGS) entry which is preliminary data.</text>
</comment>
<dbReference type="AlphaFoldDB" id="A0A3S3WB31"/>
<evidence type="ECO:0000313" key="2">
    <source>
        <dbReference type="Proteomes" id="UP000286701"/>
    </source>
</evidence>
<dbReference type="OrthoDB" id="1141916at2"/>
<dbReference type="Pfam" id="PF19841">
    <property type="entry name" value="GldN"/>
    <property type="match status" value="1"/>
</dbReference>
<dbReference type="EMBL" id="SBIW01000004">
    <property type="protein sequence ID" value="RWY52628.1"/>
    <property type="molecule type" value="Genomic_DNA"/>
</dbReference>
<accession>A0A3S3WB31</accession>
<sequence length="307" mass="35163">MKGTFTVDSLNTLFVVDGTWTSERSFNGKEYLNSVCEPGRFTIVKPAFIRPLDGYYRKSNIANSTKPATYANTREADLVFAKRVWREIDLREKMNQYLASPKQRLMDVLLTAVEKRDVVAYDPTSTKDDLNGDAFSKRLTVAQALRRLADSSVVDVIDKKTGEKTASKIVAGEFNPDDIVKFRLKEDWLYDKQRGIFEPRIIGIAPLIKIKTAGGVTNNEYQPAFWIYFPEARSILATKEAVNRGSDATGLSFDDVFMKRLFTSYIIKQSNDRDERIRDYAQGIDKLYEGERQKLNLKGWELGLWQY</sequence>
<dbReference type="InterPro" id="IPR019847">
    <property type="entry name" value="Gliding_motility_assoc_GldN"/>
</dbReference>
<keyword evidence="2" id="KW-1185">Reference proteome</keyword>
<name>A0A3S3WB31_9SPHI</name>
<dbReference type="NCBIfam" id="TIGR03523">
    <property type="entry name" value="GldN"/>
    <property type="match status" value="1"/>
</dbReference>
<dbReference type="Proteomes" id="UP000286701">
    <property type="component" value="Unassembled WGS sequence"/>
</dbReference>
<evidence type="ECO:0000313" key="1">
    <source>
        <dbReference type="EMBL" id="RWY52628.1"/>
    </source>
</evidence>
<proteinExistence type="predicted"/>
<organism evidence="1 2">
    <name type="scientific">Mucilaginibacter gilvus</name>
    <dbReference type="NCBI Taxonomy" id="2305909"/>
    <lineage>
        <taxon>Bacteria</taxon>
        <taxon>Pseudomonadati</taxon>
        <taxon>Bacteroidota</taxon>
        <taxon>Sphingobacteriia</taxon>
        <taxon>Sphingobacteriales</taxon>
        <taxon>Sphingobacteriaceae</taxon>
        <taxon>Mucilaginibacter</taxon>
    </lineage>
</organism>
<gene>
    <name evidence="1" type="primary">gldN</name>
    <name evidence="1" type="ORF">EPL05_10900</name>
</gene>
<protein>
    <submittedName>
        <fullName evidence="1">Gliding motility protein GldN</fullName>
    </submittedName>
</protein>